<dbReference type="Proteomes" id="UP000054321">
    <property type="component" value="Unassembled WGS sequence"/>
</dbReference>
<evidence type="ECO:0000313" key="1">
    <source>
        <dbReference type="EMBL" id="KIM95646.1"/>
    </source>
</evidence>
<reference evidence="2" key="2">
    <citation type="submission" date="2015-01" db="EMBL/GenBank/DDBJ databases">
        <title>Evolutionary Origins and Diversification of the Mycorrhizal Mutualists.</title>
        <authorList>
            <consortium name="DOE Joint Genome Institute"/>
            <consortium name="Mycorrhizal Genomics Consortium"/>
            <person name="Kohler A."/>
            <person name="Kuo A."/>
            <person name="Nagy L.G."/>
            <person name="Floudas D."/>
            <person name="Copeland A."/>
            <person name="Barry K.W."/>
            <person name="Cichocki N."/>
            <person name="Veneault-Fourrey C."/>
            <person name="LaButti K."/>
            <person name="Lindquist E.A."/>
            <person name="Lipzen A."/>
            <person name="Lundell T."/>
            <person name="Morin E."/>
            <person name="Murat C."/>
            <person name="Riley R."/>
            <person name="Ohm R."/>
            <person name="Sun H."/>
            <person name="Tunlid A."/>
            <person name="Henrissat B."/>
            <person name="Grigoriev I.V."/>
            <person name="Hibbett D.S."/>
            <person name="Martin F."/>
        </authorList>
    </citation>
    <scope>NUCLEOTIDE SEQUENCE [LARGE SCALE GENOMIC DNA]</scope>
    <source>
        <strain evidence="2">Zn</strain>
    </source>
</reference>
<accession>A0A0C3GZJ2</accession>
<sequence length="139" mass="15436">MYQSSRPPGKERAGPAHEKDIWARVFSILWLGEPTRPCAAALVALQLEKKFPGQLGPAHISTLFERLPKAALHVVAENMLYLRNLGVWERIWILQEICLAKEVVLMYGSAVISEAARTAVQSFMTSTMTLPSWETGGSN</sequence>
<evidence type="ECO:0000313" key="2">
    <source>
        <dbReference type="Proteomes" id="UP000054321"/>
    </source>
</evidence>
<dbReference type="InParanoid" id="A0A0C3GZJ2"/>
<organism evidence="1 2">
    <name type="scientific">Oidiodendron maius (strain Zn)</name>
    <dbReference type="NCBI Taxonomy" id="913774"/>
    <lineage>
        <taxon>Eukaryota</taxon>
        <taxon>Fungi</taxon>
        <taxon>Dikarya</taxon>
        <taxon>Ascomycota</taxon>
        <taxon>Pezizomycotina</taxon>
        <taxon>Leotiomycetes</taxon>
        <taxon>Leotiomycetes incertae sedis</taxon>
        <taxon>Myxotrichaceae</taxon>
        <taxon>Oidiodendron</taxon>
    </lineage>
</organism>
<gene>
    <name evidence="1" type="ORF">OIDMADRAFT_33735</name>
</gene>
<dbReference type="HOGENOM" id="CLU_1845673_0_0_1"/>
<dbReference type="AlphaFoldDB" id="A0A0C3GZJ2"/>
<evidence type="ECO:0008006" key="3">
    <source>
        <dbReference type="Google" id="ProtNLM"/>
    </source>
</evidence>
<protein>
    <recommendedName>
        <fullName evidence="3">Heterokaryon incompatibility domain-containing protein</fullName>
    </recommendedName>
</protein>
<reference evidence="1 2" key="1">
    <citation type="submission" date="2014-04" db="EMBL/GenBank/DDBJ databases">
        <authorList>
            <consortium name="DOE Joint Genome Institute"/>
            <person name="Kuo A."/>
            <person name="Martino E."/>
            <person name="Perotto S."/>
            <person name="Kohler A."/>
            <person name="Nagy L.G."/>
            <person name="Floudas D."/>
            <person name="Copeland A."/>
            <person name="Barry K.W."/>
            <person name="Cichocki N."/>
            <person name="Veneault-Fourrey C."/>
            <person name="LaButti K."/>
            <person name="Lindquist E.A."/>
            <person name="Lipzen A."/>
            <person name="Lundell T."/>
            <person name="Morin E."/>
            <person name="Murat C."/>
            <person name="Sun H."/>
            <person name="Tunlid A."/>
            <person name="Henrissat B."/>
            <person name="Grigoriev I.V."/>
            <person name="Hibbett D.S."/>
            <person name="Martin F."/>
            <person name="Nordberg H.P."/>
            <person name="Cantor M.N."/>
            <person name="Hua S.X."/>
        </authorList>
    </citation>
    <scope>NUCLEOTIDE SEQUENCE [LARGE SCALE GENOMIC DNA]</scope>
    <source>
        <strain evidence="1 2">Zn</strain>
    </source>
</reference>
<name>A0A0C3GZJ2_OIDMZ</name>
<keyword evidence="2" id="KW-1185">Reference proteome</keyword>
<dbReference type="EMBL" id="KN832886">
    <property type="protein sequence ID" value="KIM95646.1"/>
    <property type="molecule type" value="Genomic_DNA"/>
</dbReference>
<proteinExistence type="predicted"/>